<keyword evidence="3" id="KW-0274">FAD</keyword>
<evidence type="ECO:0000313" key="6">
    <source>
        <dbReference type="EMBL" id="QSR86650.1"/>
    </source>
</evidence>
<dbReference type="SUPFAM" id="SSF56176">
    <property type="entry name" value="FAD-binding/transporter-associated domain-like"/>
    <property type="match status" value="1"/>
</dbReference>
<dbReference type="Pfam" id="PF02913">
    <property type="entry name" value="FAD-oxidase_C"/>
    <property type="match status" value="1"/>
</dbReference>
<dbReference type="Gene3D" id="3.30.43.10">
    <property type="entry name" value="Uridine Diphospho-n-acetylenolpyruvylglucosamine Reductase, domain 2"/>
    <property type="match status" value="1"/>
</dbReference>
<evidence type="ECO:0000259" key="5">
    <source>
        <dbReference type="PROSITE" id="PS51387"/>
    </source>
</evidence>
<dbReference type="InterPro" id="IPR016164">
    <property type="entry name" value="FAD-linked_Oxase-like_C"/>
</dbReference>
<evidence type="ECO:0000256" key="2">
    <source>
        <dbReference type="ARBA" id="ARBA00022630"/>
    </source>
</evidence>
<gene>
    <name evidence="6" type="ORF">EM20IM_09245</name>
</gene>
<dbReference type="InterPro" id="IPR016167">
    <property type="entry name" value="FAD-bd_PCMH_sub1"/>
</dbReference>
<feature type="domain" description="FAD-binding PCMH-type" evidence="5">
    <location>
        <begin position="49"/>
        <end position="227"/>
    </location>
</feature>
<accession>A0ABX7PUZ4</accession>
<dbReference type="Gene3D" id="3.30.70.2190">
    <property type="match status" value="1"/>
</dbReference>
<dbReference type="Gene3D" id="3.30.70.2740">
    <property type="match status" value="1"/>
</dbReference>
<dbReference type="Proteomes" id="UP000663088">
    <property type="component" value="Chromosome"/>
</dbReference>
<evidence type="ECO:0000256" key="3">
    <source>
        <dbReference type="ARBA" id="ARBA00022827"/>
    </source>
</evidence>
<evidence type="ECO:0000256" key="1">
    <source>
        <dbReference type="ARBA" id="ARBA00001974"/>
    </source>
</evidence>
<keyword evidence="2" id="KW-0285">Flavoprotein</keyword>
<sequence>MLLIRDKQRKSMPKQSELIRSLLALFDEKKMIYDLERLTAYECDGLTAFRALPLAVLIPDSIEEILAVVEICNRYQVPLVVRGGGTGLSGGATPIEGALLLSLARLNRVLEIDPQNRTARVEPGVTNIRVSQEAAPYGLYYSPDPSSQVACTIGGNIAENAGGIHCLKYGLTVNNVLGVKLITMEGEILSIGGKAAESPGYDLLPLIVGSEGLLGIIVEATLRLLPKPESARLVVGCFDSVAKAAQTVSLILSSGIIPAGLEMMDKLVLDAVQAFVPETLPSSAQAVLLCELDGMVEEVEEQSLRVKNIMTKAGADEIIVSEDDAQRMRLWKCRKSAFPAMGRISPDYYCMDGTIPRKKLGYLLGKIVELSDQYNLKVGNVFHAGDGNLHPLILYDQSIPGELEKVESMGEKILELCVQVGGSITGEHGVGLEKLGPMCSQFSAEEIAQFQRVKKAFDPHCLLNPGKAIPTLHRCAEWGKMHVHGGKDPFPGLERF</sequence>
<comment type="cofactor">
    <cofactor evidence="1">
        <name>FAD</name>
        <dbReference type="ChEBI" id="CHEBI:57692"/>
    </cofactor>
</comment>
<evidence type="ECO:0000256" key="4">
    <source>
        <dbReference type="ARBA" id="ARBA00023002"/>
    </source>
</evidence>
<evidence type="ECO:0000313" key="7">
    <source>
        <dbReference type="Proteomes" id="UP000663088"/>
    </source>
</evidence>
<dbReference type="InterPro" id="IPR051914">
    <property type="entry name" value="FAD-linked_OxidoTrans_Type4"/>
</dbReference>
<dbReference type="PANTHER" id="PTHR42934">
    <property type="entry name" value="GLYCOLATE OXIDASE SUBUNIT GLCD"/>
    <property type="match status" value="1"/>
</dbReference>
<keyword evidence="7" id="KW-1185">Reference proteome</keyword>
<dbReference type="Pfam" id="PF01565">
    <property type="entry name" value="FAD_binding_4"/>
    <property type="match status" value="1"/>
</dbReference>
<dbReference type="Gene3D" id="3.30.465.10">
    <property type="match status" value="1"/>
</dbReference>
<dbReference type="InterPro" id="IPR016169">
    <property type="entry name" value="FAD-bd_PCMH_sub2"/>
</dbReference>
<dbReference type="PANTHER" id="PTHR42934:SF1">
    <property type="entry name" value="GLYCOLATE OXIDASE SUBUNIT GLCD"/>
    <property type="match status" value="1"/>
</dbReference>
<dbReference type="InterPro" id="IPR036318">
    <property type="entry name" value="FAD-bd_PCMH-like_sf"/>
</dbReference>
<dbReference type="InterPro" id="IPR016171">
    <property type="entry name" value="Vanillyl_alc_oxidase_C-sub2"/>
</dbReference>
<organism evidence="6 7">
    <name type="scientific">Candidatus Methylacidiphilum infernorum</name>
    <dbReference type="NCBI Taxonomy" id="511746"/>
    <lineage>
        <taxon>Bacteria</taxon>
        <taxon>Pseudomonadati</taxon>
        <taxon>Verrucomicrobiota</taxon>
        <taxon>Methylacidiphilae</taxon>
        <taxon>Methylacidiphilales</taxon>
        <taxon>Methylacidiphilaceae</taxon>
        <taxon>Methylacidiphilum (ex Ratnadevi et al. 2023)</taxon>
    </lineage>
</organism>
<keyword evidence="4" id="KW-0560">Oxidoreductase</keyword>
<dbReference type="InterPro" id="IPR004113">
    <property type="entry name" value="FAD-bd_oxidored_4_C"/>
</dbReference>
<reference evidence="6 7" key="1">
    <citation type="submission" date="2020-12" db="EMBL/GenBank/DDBJ databases">
        <authorList>
            <person name="Awala S.I."/>
            <person name="Gwak J.-H."/>
            <person name="Kim S.-J."/>
            <person name="Rhee S.-K."/>
        </authorList>
    </citation>
    <scope>NUCLEOTIDE SEQUENCE [LARGE SCALE GENOMIC DNA]</scope>
    <source>
        <strain evidence="6 7">IT5</strain>
    </source>
</reference>
<protein>
    <submittedName>
        <fullName evidence="6">FAD-binding protein</fullName>
    </submittedName>
</protein>
<name>A0ABX7PUZ4_9BACT</name>
<dbReference type="EMBL" id="CP065956">
    <property type="protein sequence ID" value="QSR86650.1"/>
    <property type="molecule type" value="Genomic_DNA"/>
</dbReference>
<dbReference type="Gene3D" id="1.10.45.10">
    <property type="entry name" value="Vanillyl-alcohol Oxidase, Chain A, domain 4"/>
    <property type="match status" value="1"/>
</dbReference>
<dbReference type="SUPFAM" id="SSF55103">
    <property type="entry name" value="FAD-linked oxidases, C-terminal domain"/>
    <property type="match status" value="1"/>
</dbReference>
<dbReference type="InterPro" id="IPR006094">
    <property type="entry name" value="Oxid_FAD_bind_N"/>
</dbReference>
<dbReference type="InterPro" id="IPR016166">
    <property type="entry name" value="FAD-bd_PCMH"/>
</dbReference>
<dbReference type="PROSITE" id="PS51387">
    <property type="entry name" value="FAD_PCMH"/>
    <property type="match status" value="1"/>
</dbReference>
<proteinExistence type="predicted"/>